<name>A0A919PHE1_9ACTN</name>
<organism evidence="2 3">
    <name type="scientific">Dactylosporangium siamense</name>
    <dbReference type="NCBI Taxonomy" id="685454"/>
    <lineage>
        <taxon>Bacteria</taxon>
        <taxon>Bacillati</taxon>
        <taxon>Actinomycetota</taxon>
        <taxon>Actinomycetes</taxon>
        <taxon>Micromonosporales</taxon>
        <taxon>Micromonosporaceae</taxon>
        <taxon>Dactylosporangium</taxon>
    </lineage>
</organism>
<proteinExistence type="predicted"/>
<dbReference type="Proteomes" id="UP000660611">
    <property type="component" value="Unassembled WGS sequence"/>
</dbReference>
<dbReference type="EMBL" id="BONQ01000026">
    <property type="protein sequence ID" value="GIG43699.1"/>
    <property type="molecule type" value="Genomic_DNA"/>
</dbReference>
<dbReference type="Pfam" id="PF11716">
    <property type="entry name" value="MDMPI_N"/>
    <property type="match status" value="1"/>
</dbReference>
<sequence>MALSELPAERHREICREFTQRVHGTRQWDAPSPVDGWVARDVVRHLIDWFPHFLAEGTGIKLPPGPAVDDDPVAAWLHHCDAVQAVLDEPGPVRVFRHPYIGELPLDRAIDQFYATDVFMHTWDLARATGQDDRLDPQECANLFTGMESMEEVIRSSGQYGPRVPVRPDADAQTKLLGFIGRDPAWGRHS</sequence>
<evidence type="ECO:0000259" key="1">
    <source>
        <dbReference type="Pfam" id="PF11716"/>
    </source>
</evidence>
<dbReference type="AlphaFoldDB" id="A0A919PHE1"/>
<comment type="caution">
    <text evidence="2">The sequence shown here is derived from an EMBL/GenBank/DDBJ whole genome shotgun (WGS) entry which is preliminary data.</text>
</comment>
<dbReference type="InterPro" id="IPR017520">
    <property type="entry name" value="CHP03086"/>
</dbReference>
<evidence type="ECO:0000313" key="3">
    <source>
        <dbReference type="Proteomes" id="UP000660611"/>
    </source>
</evidence>
<protein>
    <recommendedName>
        <fullName evidence="1">Mycothiol-dependent maleylpyruvate isomerase metal-binding domain-containing protein</fullName>
    </recommendedName>
</protein>
<dbReference type="SUPFAM" id="SSF109854">
    <property type="entry name" value="DinB/YfiT-like putative metalloenzymes"/>
    <property type="match status" value="1"/>
</dbReference>
<gene>
    <name evidence="2" type="ORF">Dsi01nite_017400</name>
</gene>
<dbReference type="InterPro" id="IPR017517">
    <property type="entry name" value="Maleyloyr_isom"/>
</dbReference>
<reference evidence="2" key="1">
    <citation type="submission" date="2021-01" db="EMBL/GenBank/DDBJ databases">
        <title>Whole genome shotgun sequence of Dactylosporangium siamense NBRC 106093.</title>
        <authorList>
            <person name="Komaki H."/>
            <person name="Tamura T."/>
        </authorList>
    </citation>
    <scope>NUCLEOTIDE SEQUENCE</scope>
    <source>
        <strain evidence="2">NBRC 106093</strain>
    </source>
</reference>
<dbReference type="NCBIfam" id="TIGR03086">
    <property type="entry name" value="TIGR03086 family metal-binding protein"/>
    <property type="match status" value="1"/>
</dbReference>
<dbReference type="InterPro" id="IPR024344">
    <property type="entry name" value="MDMPI_metal-binding"/>
</dbReference>
<dbReference type="GO" id="GO:0046872">
    <property type="term" value="F:metal ion binding"/>
    <property type="evidence" value="ECO:0007669"/>
    <property type="project" value="InterPro"/>
</dbReference>
<dbReference type="NCBIfam" id="TIGR03083">
    <property type="entry name" value="maleylpyruvate isomerase family mycothiol-dependent enzyme"/>
    <property type="match status" value="1"/>
</dbReference>
<feature type="domain" description="Mycothiol-dependent maleylpyruvate isomerase metal-binding" evidence="1">
    <location>
        <begin position="12"/>
        <end position="126"/>
    </location>
</feature>
<evidence type="ECO:0000313" key="2">
    <source>
        <dbReference type="EMBL" id="GIG43699.1"/>
    </source>
</evidence>
<accession>A0A919PHE1</accession>
<keyword evidence="3" id="KW-1185">Reference proteome</keyword>
<dbReference type="RefSeq" id="WP_203845559.1">
    <property type="nucleotide sequence ID" value="NZ_BAAAVW010000006.1"/>
</dbReference>
<dbReference type="InterPro" id="IPR034660">
    <property type="entry name" value="DinB/YfiT-like"/>
</dbReference>